<dbReference type="HOGENOM" id="CLU_008553_0_0_1"/>
<evidence type="ECO:0000259" key="4">
    <source>
        <dbReference type="Pfam" id="PF15690"/>
    </source>
</evidence>
<keyword evidence="6" id="KW-1185">Reference proteome</keyword>
<dbReference type="InParanoid" id="F6SP99"/>
<evidence type="ECO:0000313" key="5">
    <source>
        <dbReference type="Ensembl" id="ENSMODP00000026207.3"/>
    </source>
</evidence>
<dbReference type="Pfam" id="PF15690">
    <property type="entry name" value="NRIP1_repr_4"/>
    <property type="match status" value="1"/>
</dbReference>
<dbReference type="AlphaFoldDB" id="F6SP99"/>
<dbReference type="OMA" id="SPPYACG"/>
<dbReference type="InterPro" id="IPR031407">
    <property type="entry name" value="NRIP1_RD3"/>
</dbReference>
<dbReference type="GO" id="GO:0035259">
    <property type="term" value="F:nuclear glucocorticoid receptor binding"/>
    <property type="evidence" value="ECO:0000318"/>
    <property type="project" value="GO_Central"/>
</dbReference>
<accession>F6SP99</accession>
<dbReference type="Pfam" id="PF15689">
    <property type="entry name" value="NRIP1_repr_3"/>
    <property type="match status" value="1"/>
</dbReference>
<dbReference type="GO" id="GO:0005102">
    <property type="term" value="F:signaling receptor binding"/>
    <property type="evidence" value="ECO:0007669"/>
    <property type="project" value="InterPro"/>
</dbReference>
<feature type="domain" description="Nuclear receptor-interacting protein 1 repression" evidence="3">
    <location>
        <begin position="607"/>
        <end position="647"/>
    </location>
</feature>
<reference evidence="5" key="3">
    <citation type="submission" date="2025-09" db="UniProtKB">
        <authorList>
            <consortium name="Ensembl"/>
        </authorList>
    </citation>
    <scope>IDENTIFICATION</scope>
</reference>
<feature type="region of interest" description="Disordered" evidence="1">
    <location>
        <begin position="346"/>
        <end position="451"/>
    </location>
</feature>
<dbReference type="PANTHER" id="PTHR15088:SF0">
    <property type="entry name" value="NUCLEAR RECEPTOR-INTERACTING PROTEIN 1"/>
    <property type="match status" value="1"/>
</dbReference>
<feature type="region of interest" description="Disordered" evidence="1">
    <location>
        <begin position="31"/>
        <end position="73"/>
    </location>
</feature>
<dbReference type="GO" id="GO:0003714">
    <property type="term" value="F:transcription corepressor activity"/>
    <property type="evidence" value="ECO:0000318"/>
    <property type="project" value="GO_Central"/>
</dbReference>
<feature type="domain" description="Nuclear receptor-interacting protein 1 repression" evidence="2">
    <location>
        <begin position="27"/>
        <end position="306"/>
    </location>
</feature>
<dbReference type="Pfam" id="PF15687">
    <property type="entry name" value="NRIP1_repr_1"/>
    <property type="match status" value="1"/>
</dbReference>
<feature type="region of interest" description="Disordered" evidence="1">
    <location>
        <begin position="467"/>
        <end position="507"/>
    </location>
</feature>
<dbReference type="Pfam" id="PF15688">
    <property type="entry name" value="NRIP1_repr_2"/>
    <property type="match status" value="2"/>
</dbReference>
<dbReference type="InterPro" id="IPR031408">
    <property type="entry name" value="NRIP1_RD4"/>
</dbReference>
<dbReference type="GO" id="GO:0003713">
    <property type="term" value="F:transcription coactivator activity"/>
    <property type="evidence" value="ECO:0000318"/>
    <property type="project" value="GO_Central"/>
</dbReference>
<reference evidence="5" key="2">
    <citation type="submission" date="2025-08" db="UniProtKB">
        <authorList>
            <consortium name="Ensembl"/>
        </authorList>
    </citation>
    <scope>IDENTIFICATION</scope>
</reference>
<evidence type="ECO:0000313" key="6">
    <source>
        <dbReference type="Proteomes" id="UP000002280"/>
    </source>
</evidence>
<reference evidence="5 6" key="1">
    <citation type="journal article" date="2007" name="Nature">
        <title>Genome of the marsupial Monodelphis domestica reveals innovation in non-coding sequences.</title>
        <authorList>
            <person name="Mikkelsen T.S."/>
            <person name="Wakefield M.J."/>
            <person name="Aken B."/>
            <person name="Amemiya C.T."/>
            <person name="Chang J.L."/>
            <person name="Duke S."/>
            <person name="Garber M."/>
            <person name="Gentles A.J."/>
            <person name="Goodstadt L."/>
            <person name="Heger A."/>
            <person name="Jurka J."/>
            <person name="Kamal M."/>
            <person name="Mauceli E."/>
            <person name="Searle S.M."/>
            <person name="Sharpe T."/>
            <person name="Baker M.L."/>
            <person name="Batzer M.A."/>
            <person name="Benos P.V."/>
            <person name="Belov K."/>
            <person name="Clamp M."/>
            <person name="Cook A."/>
            <person name="Cuff J."/>
            <person name="Das R."/>
            <person name="Davidow L."/>
            <person name="Deakin J.E."/>
            <person name="Fazzari M.J."/>
            <person name="Glass J.L."/>
            <person name="Grabherr M."/>
            <person name="Greally J.M."/>
            <person name="Gu W."/>
            <person name="Hore T.A."/>
            <person name="Huttley G.A."/>
            <person name="Kleber M."/>
            <person name="Jirtle R.L."/>
            <person name="Koina E."/>
            <person name="Lee J.T."/>
            <person name="Mahony S."/>
            <person name="Marra M.A."/>
            <person name="Miller R.D."/>
            <person name="Nicholls R.D."/>
            <person name="Oda M."/>
            <person name="Papenfuss A.T."/>
            <person name="Parra Z.E."/>
            <person name="Pollock D.D."/>
            <person name="Ray D.A."/>
            <person name="Schein J.E."/>
            <person name="Speed T.P."/>
            <person name="Thompson K."/>
            <person name="VandeBerg J.L."/>
            <person name="Wade C.M."/>
            <person name="Walker J.A."/>
            <person name="Waters P.D."/>
            <person name="Webber C."/>
            <person name="Weidman J.R."/>
            <person name="Xie X."/>
            <person name="Zody M.C."/>
            <person name="Baldwin J."/>
            <person name="Abdouelleil A."/>
            <person name="Abdulkadir J."/>
            <person name="Abebe A."/>
            <person name="Abera B."/>
            <person name="Abreu J."/>
            <person name="Acer S.C."/>
            <person name="Aftuck L."/>
            <person name="Alexander A."/>
            <person name="An P."/>
            <person name="Anderson E."/>
            <person name="Anderson S."/>
            <person name="Arachi H."/>
            <person name="Azer M."/>
            <person name="Bachantsang P."/>
            <person name="Barry A."/>
            <person name="Bayul T."/>
            <person name="Berlin A."/>
            <person name="Bessette D."/>
            <person name="Bloom T."/>
            <person name="Bloom T."/>
            <person name="Boguslavskiy L."/>
            <person name="Bonnet C."/>
            <person name="Boukhgalter B."/>
            <person name="Bourzgui I."/>
            <person name="Brown A."/>
            <person name="Cahill P."/>
            <person name="Channer S."/>
            <person name="Cheshatsang Y."/>
            <person name="Chuda L."/>
            <person name="Citroen M."/>
            <person name="Collymore A."/>
            <person name="Cooke P."/>
            <person name="Costello M."/>
            <person name="D'Aco K."/>
            <person name="Daza R."/>
            <person name="De Haan G."/>
            <person name="DeGray S."/>
            <person name="DeMaso C."/>
            <person name="Dhargay N."/>
            <person name="Dooley K."/>
            <person name="Dooley E."/>
            <person name="Doricent M."/>
            <person name="Dorje P."/>
            <person name="Dorjee K."/>
            <person name="Dupes A."/>
            <person name="Elong R."/>
            <person name="Falk J."/>
            <person name="Farina A."/>
            <person name="Faro S."/>
            <person name="Ferguson D."/>
            <person name="Fisher S."/>
            <person name="Foley C.D."/>
            <person name="Franke A."/>
            <person name="Friedrich D."/>
            <person name="Gadbois L."/>
            <person name="Gearin G."/>
            <person name="Gearin C.R."/>
            <person name="Giannoukos G."/>
            <person name="Goode T."/>
            <person name="Graham J."/>
            <person name="Grandbois E."/>
            <person name="Grewal S."/>
            <person name="Gyaltsen K."/>
            <person name="Hafez N."/>
            <person name="Hagos B."/>
            <person name="Hall J."/>
            <person name="Henson C."/>
            <person name="Hollinger A."/>
            <person name="Honan T."/>
            <person name="Huard M.D."/>
            <person name="Hughes L."/>
            <person name="Hurhula B."/>
            <person name="Husby M.E."/>
            <person name="Kamat A."/>
            <person name="Kanga B."/>
            <person name="Kashin S."/>
            <person name="Khazanovich D."/>
            <person name="Kisner P."/>
            <person name="Lance K."/>
            <person name="Lara M."/>
            <person name="Lee W."/>
            <person name="Lennon N."/>
            <person name="Letendre F."/>
            <person name="LeVine R."/>
            <person name="Lipovsky A."/>
            <person name="Liu X."/>
            <person name="Liu J."/>
            <person name="Liu S."/>
            <person name="Lokyitsang T."/>
            <person name="Lokyitsang Y."/>
            <person name="Lubonja R."/>
            <person name="Lui A."/>
            <person name="MacDonald P."/>
            <person name="Magnisalis V."/>
            <person name="Maru K."/>
            <person name="Matthews C."/>
            <person name="McCusker W."/>
            <person name="McDonough S."/>
            <person name="Mehta T."/>
            <person name="Meldrim J."/>
            <person name="Meneus L."/>
            <person name="Mihai O."/>
            <person name="Mihalev A."/>
            <person name="Mihova T."/>
            <person name="Mittelman R."/>
            <person name="Mlenga V."/>
            <person name="Montmayeur A."/>
            <person name="Mulrain L."/>
            <person name="Navidi A."/>
            <person name="Naylor J."/>
            <person name="Negash T."/>
            <person name="Nguyen T."/>
            <person name="Nguyen N."/>
            <person name="Nicol R."/>
            <person name="Norbu C."/>
            <person name="Norbu N."/>
            <person name="Novod N."/>
            <person name="O'Neill B."/>
            <person name="Osman S."/>
            <person name="Markiewicz E."/>
            <person name="Oyono O.L."/>
            <person name="Patti C."/>
            <person name="Phunkhang P."/>
            <person name="Pierre F."/>
            <person name="Priest M."/>
            <person name="Raghuraman S."/>
            <person name="Rege F."/>
            <person name="Reyes R."/>
            <person name="Rise C."/>
            <person name="Rogov P."/>
            <person name="Ross K."/>
            <person name="Ryan E."/>
            <person name="Settipalli S."/>
            <person name="Shea T."/>
            <person name="Sherpa N."/>
            <person name="Shi L."/>
            <person name="Shih D."/>
            <person name="Sparrow T."/>
            <person name="Spaulding J."/>
            <person name="Stalker J."/>
            <person name="Stange-Thomann N."/>
            <person name="Stavropoulos S."/>
            <person name="Stone C."/>
            <person name="Strader C."/>
            <person name="Tesfaye S."/>
            <person name="Thomson T."/>
            <person name="Thoulutsang Y."/>
            <person name="Thoulutsang D."/>
            <person name="Topham K."/>
            <person name="Topping I."/>
            <person name="Tsamla T."/>
            <person name="Vassiliev H."/>
            <person name="Vo A."/>
            <person name="Wangchuk T."/>
            <person name="Wangdi T."/>
            <person name="Weiand M."/>
            <person name="Wilkinson J."/>
            <person name="Wilson A."/>
            <person name="Yadav S."/>
            <person name="Young G."/>
            <person name="Yu Q."/>
            <person name="Zembek L."/>
            <person name="Zhong D."/>
            <person name="Zimmer A."/>
            <person name="Zwirko Z."/>
            <person name="Jaffe D.B."/>
            <person name="Alvarez P."/>
            <person name="Brockman W."/>
            <person name="Butler J."/>
            <person name="Chin C."/>
            <person name="Gnerre S."/>
            <person name="MacCallum I."/>
            <person name="Graves J.A."/>
            <person name="Ponting C.P."/>
            <person name="Breen M."/>
            <person name="Samollow P.B."/>
            <person name="Lander E.S."/>
            <person name="Lindblad-Toh K."/>
        </authorList>
    </citation>
    <scope>NUCLEOTIDE SEQUENCE [LARGE SCALE GENOMIC DNA]</scope>
</reference>
<dbReference type="Ensembl" id="ENSMODT00000026673.3">
    <property type="protein sequence ID" value="ENSMODP00000026207.3"/>
    <property type="gene ID" value="ENSMODG00000020951.3"/>
</dbReference>
<feature type="compositionally biased region" description="Polar residues" evidence="1">
    <location>
        <begin position="64"/>
        <end position="73"/>
    </location>
</feature>
<name>F6SP99_MONDO</name>
<dbReference type="STRING" id="13616.ENSMODP00000026207"/>
<feature type="region of interest" description="Disordered" evidence="1">
    <location>
        <begin position="184"/>
        <end position="207"/>
    </location>
</feature>
<feature type="compositionally biased region" description="Low complexity" evidence="1">
    <location>
        <begin position="198"/>
        <end position="207"/>
    </location>
</feature>
<dbReference type="GO" id="GO:0032922">
    <property type="term" value="P:circadian regulation of gene expression"/>
    <property type="evidence" value="ECO:0000318"/>
    <property type="project" value="GO_Central"/>
</dbReference>
<dbReference type="Proteomes" id="UP000002280">
    <property type="component" value="Chromosome 4"/>
</dbReference>
<dbReference type="FunCoup" id="F6SP99">
    <property type="interactions" value="2109"/>
</dbReference>
<evidence type="ECO:0000259" key="3">
    <source>
        <dbReference type="Pfam" id="PF15688"/>
    </source>
</evidence>
<feature type="compositionally biased region" description="Low complexity" evidence="1">
    <location>
        <begin position="471"/>
        <end position="486"/>
    </location>
</feature>
<feature type="compositionally biased region" description="Basic and acidic residues" evidence="1">
    <location>
        <begin position="638"/>
        <end position="652"/>
    </location>
</feature>
<feature type="domain" description="Nuclear receptor-interacting protein 1 repression" evidence="3">
    <location>
        <begin position="370"/>
        <end position="576"/>
    </location>
</feature>
<feature type="region of interest" description="Disordered" evidence="1">
    <location>
        <begin position="633"/>
        <end position="652"/>
    </location>
</feature>
<organism evidence="5 6">
    <name type="scientific">Monodelphis domestica</name>
    <name type="common">Gray short-tailed opossum</name>
    <dbReference type="NCBI Taxonomy" id="13616"/>
    <lineage>
        <taxon>Eukaryota</taxon>
        <taxon>Metazoa</taxon>
        <taxon>Chordata</taxon>
        <taxon>Craniata</taxon>
        <taxon>Vertebrata</taxon>
        <taxon>Euteleostomi</taxon>
        <taxon>Mammalia</taxon>
        <taxon>Metatheria</taxon>
        <taxon>Didelphimorphia</taxon>
        <taxon>Didelphidae</taxon>
        <taxon>Monodelphis</taxon>
    </lineage>
</organism>
<dbReference type="InterPro" id="IPR026649">
    <property type="entry name" value="NRIP1"/>
</dbReference>
<dbReference type="GO" id="GO:0000122">
    <property type="term" value="P:negative regulation of transcription by RNA polymerase II"/>
    <property type="evidence" value="ECO:0000318"/>
    <property type="project" value="GO_Central"/>
</dbReference>
<sequence>MTHGEELGSDMHQDPVVLTYLEGLRMHQAAARPAPVVDRKPSGLGDEGQSFKISGRAVPGGQSNGPSVRPSTCQGSGVLHLKKARLLQSSEDWDTPKRRRLSDSLVDLDVKPEALLAGMVGEAPKGKQDSTLLASLLQSFSSRLQSVALSQQIRQSLKEQGCPLKADTDARCYGLASTHLKTLLRRSKTKEPEPAADPPDGAAEATGEPLSCAARLQAVASMVEKRSSPAASPKPSVACSQLALLLSSEAHLQQYSREHALKAQNAHQVASERLAAMARLQESGLRDRPHFPSSRALASPAHGPARPSSSESGAALPSPPRSADCGSGLRQASSHSLLLHLLKSQSAAGPAGGPEQPERGSAFEGSSASTTDDGSDPNPSFTEDDSSGDESSHSNCGPIDLSFKQRVQRPEAGRPASLDSLTQSLLHTWDPRGPGLRTEEEAPRGARLNPHQKVTLLQLLLGHKHEERPEQAAAAQGSPGSAPGSQRESPGVPRAAPRSTPPSLACAAADSPLNLSQQPLGRRASPQYLCAVQPQPLASPAARHLVDRSPGRELPAASPPSAAAFSASKLLQNLAAGAADEPRACRPPPKPAGLGERRGSPQQAFRSPPEPGLSGSEIENLLERRTVLQLLLGHGSRNRSEKQDRAPDESCREQAEILAVQIKSEPCDDPPVLPSGHRPTHGLLGALPALHRGAAASPSEDLKAEPPSPQDFSRNGLLSRLLRQNQEAPLTDGQLLEPQGRAVAPKKRKLPGEPAQSLFKKRMKSQPCPEEPRGAKWGGSDLQLGPSAGRDPGSEPPGGHWHRESQGFNVLKQLLLSENCVRDLSGHRKSTASEGRKRGGRNHVLHGGPDLSLCSLNGQLASCLGSRTFPYAGAGPGSPYQGSPEPLASGASTQEAGPLSVCPIPGERGPIKWVIAGLEKSECARDSPRLTKTNPILYYMLQKGASSGGLRDAWSESPARSTARVAVKEELSSPCESPSHGRNASGEAYGLLQRVLTIKKEAE</sequence>
<dbReference type="KEGG" id="mdo:100012087"/>
<evidence type="ECO:0000259" key="2">
    <source>
        <dbReference type="Pfam" id="PF15687"/>
    </source>
</evidence>
<dbReference type="PANTHER" id="PTHR15088">
    <property type="entry name" value="NUCLEAR FACTOR RIP140"/>
    <property type="match status" value="1"/>
</dbReference>
<feature type="region of interest" description="Disordered" evidence="1">
    <location>
        <begin position="825"/>
        <end position="844"/>
    </location>
</feature>
<dbReference type="InterPro" id="IPR031405">
    <property type="entry name" value="NRIP1_RD1"/>
</dbReference>
<evidence type="ECO:0000256" key="1">
    <source>
        <dbReference type="SAM" id="MobiDB-lite"/>
    </source>
</evidence>
<feature type="region of interest" description="Disordered" evidence="1">
    <location>
        <begin position="577"/>
        <end position="616"/>
    </location>
</feature>
<feature type="region of interest" description="Disordered" evidence="1">
    <location>
        <begin position="875"/>
        <end position="895"/>
    </location>
</feature>
<dbReference type="GO" id="GO:0045944">
    <property type="term" value="P:positive regulation of transcription by RNA polymerase II"/>
    <property type="evidence" value="ECO:0000318"/>
    <property type="project" value="GO_Central"/>
</dbReference>
<dbReference type="GO" id="GO:0071392">
    <property type="term" value="P:cellular response to estradiol stimulus"/>
    <property type="evidence" value="ECO:0000318"/>
    <property type="project" value="GO_Central"/>
</dbReference>
<feature type="region of interest" description="Disordered" evidence="1">
    <location>
        <begin position="965"/>
        <end position="986"/>
    </location>
</feature>
<dbReference type="InterPro" id="IPR031406">
    <property type="entry name" value="NRIP1_RD2"/>
</dbReference>
<dbReference type="eggNOG" id="ENOG502QS1C">
    <property type="taxonomic scope" value="Eukaryota"/>
</dbReference>
<protein>
    <submittedName>
        <fullName evidence="5">Nuclear receptor interacting protein 1</fullName>
    </submittedName>
</protein>
<proteinExistence type="predicted"/>
<feature type="region of interest" description="Disordered" evidence="1">
    <location>
        <begin position="284"/>
        <end position="330"/>
    </location>
</feature>
<feature type="region of interest" description="Disordered" evidence="1">
    <location>
        <begin position="664"/>
        <end position="804"/>
    </location>
</feature>
<feature type="domain" description="Nuclear receptor-interacting protein 1 repression" evidence="4">
    <location>
        <begin position="741"/>
        <end position="1003"/>
    </location>
</feature>
<dbReference type="GO" id="GO:0030331">
    <property type="term" value="F:nuclear estrogen receptor binding"/>
    <property type="evidence" value="ECO:0000318"/>
    <property type="project" value="GO_Central"/>
</dbReference>
<dbReference type="GO" id="GO:0046965">
    <property type="term" value="F:nuclear retinoid X receptor binding"/>
    <property type="evidence" value="ECO:0000318"/>
    <property type="project" value="GO_Central"/>
</dbReference>
<dbReference type="Bgee" id="ENSMODG00000020951">
    <property type="expression patterns" value="Expressed in skeletal muscle tissue and 16 other cell types or tissues"/>
</dbReference>
<dbReference type="GeneTree" id="ENSGT00390000007999"/>
<dbReference type="GO" id="GO:0005634">
    <property type="term" value="C:nucleus"/>
    <property type="evidence" value="ECO:0000318"/>
    <property type="project" value="GO_Central"/>
</dbReference>